<dbReference type="SUPFAM" id="SSF81383">
    <property type="entry name" value="F-box domain"/>
    <property type="match status" value="1"/>
</dbReference>
<dbReference type="InterPro" id="IPR036047">
    <property type="entry name" value="F-box-like_dom_sf"/>
</dbReference>
<dbReference type="Pfam" id="PF14299">
    <property type="entry name" value="PP2"/>
    <property type="match status" value="1"/>
</dbReference>
<reference evidence="2 3" key="1">
    <citation type="submission" date="2006-10" db="EMBL/GenBank/DDBJ databases">
        <title>The Genome Sequence of Batrachochytrium dendrobatidis JEL423.</title>
        <authorList>
            <consortium name="The Broad Institute Genome Sequencing Platform"/>
            <person name="Birren B."/>
            <person name="Lander E."/>
            <person name="Galagan J."/>
            <person name="Cuomo C."/>
            <person name="Devon K."/>
            <person name="Jaffe D."/>
            <person name="Butler J."/>
            <person name="Alvarez P."/>
            <person name="Gnerre S."/>
            <person name="Grabherr M."/>
            <person name="Kleber M."/>
            <person name="Mauceli E."/>
            <person name="Brockman W."/>
            <person name="Young S."/>
            <person name="LaButti K."/>
            <person name="Sykes S."/>
            <person name="DeCaprio D."/>
            <person name="Crawford M."/>
            <person name="Koehrsen M."/>
            <person name="Engels R."/>
            <person name="Montgomery P."/>
            <person name="Pearson M."/>
            <person name="Howarth C."/>
            <person name="Larson L."/>
            <person name="White J."/>
            <person name="O'Leary S."/>
            <person name="Kodira C."/>
            <person name="Zeng Q."/>
            <person name="Yandava C."/>
            <person name="Alvarado L."/>
            <person name="Longcore J."/>
            <person name="James T."/>
        </authorList>
    </citation>
    <scope>NUCLEOTIDE SEQUENCE [LARGE SCALE GENOMIC DNA]</scope>
    <source>
        <strain evidence="2 3">JEL423</strain>
    </source>
</reference>
<dbReference type="Pfam" id="PF12937">
    <property type="entry name" value="F-box-like"/>
    <property type="match status" value="1"/>
</dbReference>
<proteinExistence type="predicted"/>
<evidence type="ECO:0000313" key="3">
    <source>
        <dbReference type="Proteomes" id="UP000077115"/>
    </source>
</evidence>
<organism evidence="2 3">
    <name type="scientific">Batrachochytrium dendrobatidis (strain JEL423)</name>
    <dbReference type="NCBI Taxonomy" id="403673"/>
    <lineage>
        <taxon>Eukaryota</taxon>
        <taxon>Fungi</taxon>
        <taxon>Fungi incertae sedis</taxon>
        <taxon>Chytridiomycota</taxon>
        <taxon>Chytridiomycota incertae sedis</taxon>
        <taxon>Chytridiomycetes</taxon>
        <taxon>Rhizophydiales</taxon>
        <taxon>Rhizophydiales incertae sedis</taxon>
        <taxon>Batrachochytrium</taxon>
    </lineage>
</organism>
<gene>
    <name evidence="2" type="ORF">BDEG_23661</name>
</gene>
<evidence type="ECO:0000259" key="1">
    <source>
        <dbReference type="PROSITE" id="PS50181"/>
    </source>
</evidence>
<dbReference type="VEuPathDB" id="FungiDB:BDEG_23661"/>
<dbReference type="PANTHER" id="PTHR31960">
    <property type="entry name" value="F-BOX PROTEIN PP2-A15"/>
    <property type="match status" value="1"/>
</dbReference>
<protein>
    <recommendedName>
        <fullName evidence="1">F-box domain-containing protein</fullName>
    </recommendedName>
</protein>
<dbReference type="InterPro" id="IPR001810">
    <property type="entry name" value="F-box_dom"/>
</dbReference>
<evidence type="ECO:0000313" key="2">
    <source>
        <dbReference type="EMBL" id="OAJ39857.1"/>
    </source>
</evidence>
<dbReference type="PANTHER" id="PTHR31960:SF26">
    <property type="entry name" value="F-BOX DOMAIN CONTAINING PROTEIN"/>
    <property type="match status" value="1"/>
</dbReference>
<dbReference type="Proteomes" id="UP000077115">
    <property type="component" value="Unassembled WGS sequence"/>
</dbReference>
<sequence>MNSLPLELKLLFIKFLEPREISRLARTCRNNYEAISSCVCWETVFEARFDKCELPEDRLSSKSVYQQLHKHSVRLGPRNLTICWMNDPHYWETVVEPNSTFGEVAQLHSVCWLDIAGNFKGVPRGEYYPVIRFQTGEYIGFLDRANITFKVVLGHTEQPPTHVPVESTKKFNVVKDIDHWQDFVMDPIHVGTWPNADAYYSISCTISGHDRSWKNKFKIDSIYLHDVKKGLESLHVFQPEPEVVSDNEEAEPHEDTLDPTVHVPRLMIRGRPMQR</sequence>
<reference evidence="2 3" key="2">
    <citation type="submission" date="2016-05" db="EMBL/GenBank/DDBJ databases">
        <title>Lineage-specific infection strategies underlie the spectrum of fungal disease in amphibians.</title>
        <authorList>
            <person name="Cuomo C.A."/>
            <person name="Farrer R.A."/>
            <person name="James T."/>
            <person name="Longcore J."/>
            <person name="Birren B."/>
        </authorList>
    </citation>
    <scope>NUCLEOTIDE SEQUENCE [LARGE SCALE GENOMIC DNA]</scope>
    <source>
        <strain evidence="2 3">JEL423</strain>
    </source>
</reference>
<dbReference type="EMBL" id="DS022303">
    <property type="protein sequence ID" value="OAJ39857.1"/>
    <property type="molecule type" value="Genomic_DNA"/>
</dbReference>
<dbReference type="STRING" id="403673.A0A177WIB3"/>
<name>A0A177WIB3_BATDL</name>
<feature type="domain" description="F-box" evidence="1">
    <location>
        <begin position="1"/>
        <end position="44"/>
    </location>
</feature>
<dbReference type="eggNOG" id="ENOG502QRA4">
    <property type="taxonomic scope" value="Eukaryota"/>
</dbReference>
<dbReference type="PROSITE" id="PS50181">
    <property type="entry name" value="FBOX"/>
    <property type="match status" value="1"/>
</dbReference>
<dbReference type="AlphaFoldDB" id="A0A177WIB3"/>
<accession>A0A177WIB3</accession>
<dbReference type="InterPro" id="IPR025886">
    <property type="entry name" value="PP2-like"/>
</dbReference>